<dbReference type="RefSeq" id="WP_425434992.1">
    <property type="nucleotide sequence ID" value="NZ_FQUE01000020.1"/>
</dbReference>
<accession>A0A1M5FFK9</accession>
<evidence type="ECO:0000313" key="2">
    <source>
        <dbReference type="Proteomes" id="UP000183987"/>
    </source>
</evidence>
<organism evidence="1 2">
    <name type="scientific">Loktanella atrilutea</name>
    <dbReference type="NCBI Taxonomy" id="366533"/>
    <lineage>
        <taxon>Bacteria</taxon>
        <taxon>Pseudomonadati</taxon>
        <taxon>Pseudomonadota</taxon>
        <taxon>Alphaproteobacteria</taxon>
        <taxon>Rhodobacterales</taxon>
        <taxon>Roseobacteraceae</taxon>
        <taxon>Loktanella</taxon>
    </lineage>
</organism>
<sequence length="55" mass="6196">MAAPYQNLQLVRLKPEDGCYWYQHAGPVETTLLPLRTPEGRPICLQREGTPQMAG</sequence>
<reference evidence="2" key="1">
    <citation type="submission" date="2016-11" db="EMBL/GenBank/DDBJ databases">
        <authorList>
            <person name="Varghese N."/>
            <person name="Submissions S."/>
        </authorList>
    </citation>
    <scope>NUCLEOTIDE SEQUENCE [LARGE SCALE GENOMIC DNA]</scope>
    <source>
        <strain evidence="2">DSM 29326</strain>
    </source>
</reference>
<dbReference type="Proteomes" id="UP000183987">
    <property type="component" value="Unassembled WGS sequence"/>
</dbReference>
<proteinExistence type="predicted"/>
<evidence type="ECO:0000313" key="1">
    <source>
        <dbReference type="EMBL" id="SHF89952.1"/>
    </source>
</evidence>
<keyword evidence="2" id="KW-1185">Reference proteome</keyword>
<name>A0A1M5FFK9_LOKAT</name>
<gene>
    <name evidence="1" type="ORF">SAMN05444339_12019</name>
</gene>
<dbReference type="AlphaFoldDB" id="A0A1M5FFK9"/>
<protein>
    <submittedName>
        <fullName evidence="1">Uncharacterized protein</fullName>
    </submittedName>
</protein>
<dbReference type="STRING" id="366533.SAMN05444339_12019"/>
<dbReference type="EMBL" id="FQUE01000020">
    <property type="protein sequence ID" value="SHF89952.1"/>
    <property type="molecule type" value="Genomic_DNA"/>
</dbReference>